<accession>A0A8J9ZSN2</accession>
<protein>
    <submittedName>
        <fullName evidence="2">Hypp2272 protein</fullName>
    </submittedName>
</protein>
<sequence>MGMGYRSNASPFMAFFTCVLIAFIVWQETNPAHGVEDTESRTTCECCQICNPCEPCGDHTDCGTSGLGKCDACPRRTAQRQRGAEHYGFCVTERKHGNTIPDIEPHQHQGLVMACIFRCLSSRKLPTVLLVLGLSTFYVWKSHTIKKSKGPAEEEVLSPVERRKQTDLPGANDFLREVASLYQEAVREVDFATFGRRVGLHDYQIQEIINTQAEELRGEAKLKYGNWYPTRSGEGRDDLRDDIVAERIKLLPDILVQYKQLQRRVAYAG</sequence>
<feature type="chain" id="PRO_5035434831" evidence="1">
    <location>
        <begin position="35"/>
        <end position="269"/>
    </location>
</feature>
<keyword evidence="3" id="KW-1185">Reference proteome</keyword>
<dbReference type="OrthoDB" id="10039089at2759"/>
<organism evidence="2 3">
    <name type="scientific">Branchiostoma lanceolatum</name>
    <name type="common">Common lancelet</name>
    <name type="synonym">Amphioxus lanceolatum</name>
    <dbReference type="NCBI Taxonomy" id="7740"/>
    <lineage>
        <taxon>Eukaryota</taxon>
        <taxon>Metazoa</taxon>
        <taxon>Chordata</taxon>
        <taxon>Cephalochordata</taxon>
        <taxon>Leptocardii</taxon>
        <taxon>Amphioxiformes</taxon>
        <taxon>Branchiostomatidae</taxon>
        <taxon>Branchiostoma</taxon>
    </lineage>
</organism>
<dbReference type="Proteomes" id="UP000838412">
    <property type="component" value="Chromosome 3"/>
</dbReference>
<feature type="signal peptide" evidence="1">
    <location>
        <begin position="1"/>
        <end position="34"/>
    </location>
</feature>
<evidence type="ECO:0000313" key="3">
    <source>
        <dbReference type="Proteomes" id="UP000838412"/>
    </source>
</evidence>
<name>A0A8J9ZSN2_BRALA</name>
<gene>
    <name evidence="2" type="primary">Hypp2272</name>
    <name evidence="2" type="ORF">BLAG_LOCUS16723</name>
</gene>
<evidence type="ECO:0000313" key="2">
    <source>
        <dbReference type="EMBL" id="CAH1259406.1"/>
    </source>
</evidence>
<proteinExistence type="predicted"/>
<dbReference type="EMBL" id="OV696688">
    <property type="protein sequence ID" value="CAH1259406.1"/>
    <property type="molecule type" value="Genomic_DNA"/>
</dbReference>
<evidence type="ECO:0000256" key="1">
    <source>
        <dbReference type="SAM" id="SignalP"/>
    </source>
</evidence>
<reference evidence="2" key="1">
    <citation type="submission" date="2022-01" db="EMBL/GenBank/DDBJ databases">
        <authorList>
            <person name="Braso-Vives M."/>
        </authorList>
    </citation>
    <scope>NUCLEOTIDE SEQUENCE</scope>
</reference>
<keyword evidence="1" id="KW-0732">Signal</keyword>
<dbReference type="AlphaFoldDB" id="A0A8J9ZSN2"/>